<evidence type="ECO:0000313" key="1">
    <source>
        <dbReference type="EMBL" id="MBF1659731.1"/>
    </source>
</evidence>
<evidence type="ECO:0000313" key="2">
    <source>
        <dbReference type="Proteomes" id="UP000713964"/>
    </source>
</evidence>
<proteinExistence type="predicted"/>
<sequence>MVSNTHSNKPYTSREQQEIAQKLLKHAEFKAQKLEYAEKGEVPTGQIVTRTHKGMRELFMEQAHKNKTSASAVLQACIELYVLAPSSVQKELTEYIERRPITGALARKPRLKTRRKK</sequence>
<organism evidence="1 2">
    <name type="scientific">Rothia mucilaginosa</name>
    <dbReference type="NCBI Taxonomy" id="43675"/>
    <lineage>
        <taxon>Bacteria</taxon>
        <taxon>Bacillati</taxon>
        <taxon>Actinomycetota</taxon>
        <taxon>Actinomycetes</taxon>
        <taxon>Micrococcales</taxon>
        <taxon>Micrococcaceae</taxon>
        <taxon>Rothia</taxon>
    </lineage>
</organism>
<gene>
    <name evidence="1" type="ORF">HXO58_07845</name>
</gene>
<dbReference type="Proteomes" id="UP000713964">
    <property type="component" value="Unassembled WGS sequence"/>
</dbReference>
<protein>
    <submittedName>
        <fullName evidence="1">Uncharacterized protein</fullName>
    </submittedName>
</protein>
<accession>A0A930PSI6</accession>
<name>A0A930PSI6_9MICC</name>
<comment type="caution">
    <text evidence="1">The sequence shown here is derived from an EMBL/GenBank/DDBJ whole genome shotgun (WGS) entry which is preliminary data.</text>
</comment>
<dbReference type="AlphaFoldDB" id="A0A930PSI6"/>
<reference evidence="1" key="1">
    <citation type="submission" date="2020-04" db="EMBL/GenBank/DDBJ databases">
        <title>Deep metagenomics examines the oral microbiome during advanced dental caries in children, revealing novel taxa and co-occurrences with host molecules.</title>
        <authorList>
            <person name="Baker J.L."/>
            <person name="Morton J.T."/>
            <person name="Dinis M."/>
            <person name="Alvarez R."/>
            <person name="Tran N.C."/>
            <person name="Knight R."/>
            <person name="Edlund A."/>
        </authorList>
    </citation>
    <scope>NUCLEOTIDE SEQUENCE</scope>
    <source>
        <strain evidence="1">JCVI_29_bin.11</strain>
    </source>
</reference>
<dbReference type="EMBL" id="JABZXL010000024">
    <property type="protein sequence ID" value="MBF1659731.1"/>
    <property type="molecule type" value="Genomic_DNA"/>
</dbReference>